<evidence type="ECO:0000256" key="3">
    <source>
        <dbReference type="ARBA" id="ARBA00022692"/>
    </source>
</evidence>
<evidence type="ECO:0000256" key="6">
    <source>
        <dbReference type="ARBA" id="ARBA00023136"/>
    </source>
</evidence>
<comment type="subcellular location">
    <subcellularLocation>
        <location evidence="1 8">Membrane</location>
        <topology evidence="1 8">Multi-pass membrane protein</topology>
    </subcellularLocation>
</comment>
<dbReference type="EMBL" id="VLTO01000057">
    <property type="protein sequence ID" value="KAA0170955.1"/>
    <property type="molecule type" value="Genomic_DNA"/>
</dbReference>
<dbReference type="Proteomes" id="UP000322899">
    <property type="component" value="Unassembled WGS sequence"/>
</dbReference>
<comment type="similarity">
    <text evidence="7 8">Belongs to the MPDU1 (TC 2.A.43.3) family.</text>
</comment>
<feature type="transmembrane region" description="Helical" evidence="9">
    <location>
        <begin position="175"/>
        <end position="200"/>
    </location>
</feature>
<evidence type="ECO:0000256" key="1">
    <source>
        <dbReference type="ARBA" id="ARBA00004141"/>
    </source>
</evidence>
<dbReference type="OrthoDB" id="271506at2759"/>
<evidence type="ECO:0000313" key="11">
    <source>
        <dbReference type="EMBL" id="KAA0170955.1"/>
    </source>
</evidence>
<evidence type="ECO:0000313" key="12">
    <source>
        <dbReference type="Proteomes" id="UP000322899"/>
    </source>
</evidence>
<organism evidence="11 12">
    <name type="scientific">Cafeteria roenbergensis</name>
    <name type="common">Marine flagellate</name>
    <dbReference type="NCBI Taxonomy" id="33653"/>
    <lineage>
        <taxon>Eukaryota</taxon>
        <taxon>Sar</taxon>
        <taxon>Stramenopiles</taxon>
        <taxon>Bigyra</taxon>
        <taxon>Opalozoa</taxon>
        <taxon>Bicosoecida</taxon>
        <taxon>Cafeteriaceae</taxon>
        <taxon>Cafeteria</taxon>
    </lineage>
</organism>
<dbReference type="SMART" id="SM00679">
    <property type="entry name" value="CTNS"/>
    <property type="match status" value="2"/>
</dbReference>
<dbReference type="Gene3D" id="1.20.1280.290">
    <property type="match status" value="1"/>
</dbReference>
<dbReference type="GO" id="GO:0016020">
    <property type="term" value="C:membrane"/>
    <property type="evidence" value="ECO:0007669"/>
    <property type="project" value="UniProtKB-SubCell"/>
</dbReference>
<gene>
    <name evidence="11" type="ORF">FNF27_06432</name>
</gene>
<keyword evidence="10" id="KW-0732">Signal</keyword>
<dbReference type="AlphaFoldDB" id="A0A5A8DZN8"/>
<feature type="transmembrane region" description="Helical" evidence="9">
    <location>
        <begin position="294"/>
        <end position="318"/>
    </location>
</feature>
<comment type="caution">
    <text evidence="11">The sequence shown here is derived from an EMBL/GenBank/DDBJ whole genome shotgun (WGS) entry which is preliminary data.</text>
</comment>
<dbReference type="GO" id="GO:0009312">
    <property type="term" value="P:oligosaccharide biosynthetic process"/>
    <property type="evidence" value="ECO:0007669"/>
    <property type="project" value="TreeGrafter"/>
</dbReference>
<feature type="transmembrane region" description="Helical" evidence="9">
    <location>
        <begin position="231"/>
        <end position="249"/>
    </location>
</feature>
<evidence type="ECO:0000256" key="7">
    <source>
        <dbReference type="ARBA" id="ARBA00038475"/>
    </source>
</evidence>
<keyword evidence="5 8" id="KW-1133">Transmembrane helix</keyword>
<dbReference type="InterPro" id="IPR006603">
    <property type="entry name" value="PQ-loop_rpt"/>
</dbReference>
<reference evidence="11 12" key="1">
    <citation type="submission" date="2019-07" db="EMBL/GenBank/DDBJ databases">
        <title>Genomes of Cafeteria roenbergensis.</title>
        <authorList>
            <person name="Fischer M.G."/>
            <person name="Hackl T."/>
            <person name="Roman M."/>
        </authorList>
    </citation>
    <scope>NUCLEOTIDE SEQUENCE [LARGE SCALE GENOMIC DNA]</scope>
    <source>
        <strain evidence="11 12">E4-10P</strain>
    </source>
</reference>
<evidence type="ECO:0000256" key="5">
    <source>
        <dbReference type="ARBA" id="ARBA00022989"/>
    </source>
</evidence>
<dbReference type="InterPro" id="IPR016817">
    <property type="entry name" value="MannP-dilichol_defect-1"/>
</dbReference>
<dbReference type="PANTHER" id="PTHR12226">
    <property type="entry name" value="MANNOSE-P-DOLICHOL UTILIZATION DEFECT 1 LEC35 -RELATED"/>
    <property type="match status" value="1"/>
</dbReference>
<keyword evidence="6 8" id="KW-0472">Membrane</keyword>
<evidence type="ECO:0000256" key="10">
    <source>
        <dbReference type="SAM" id="SignalP"/>
    </source>
</evidence>
<accession>A0A5A8DZN8</accession>
<keyword evidence="2" id="KW-0813">Transport</keyword>
<name>A0A5A8DZN8_CAFRO</name>
<evidence type="ECO:0000256" key="8">
    <source>
        <dbReference type="PIRNR" id="PIRNR023381"/>
    </source>
</evidence>
<dbReference type="PIRSF" id="PIRSF023381">
    <property type="entry name" value="MannP-dilichol_defect-1p"/>
    <property type="match status" value="1"/>
</dbReference>
<keyword evidence="3 8" id="KW-0812">Transmembrane</keyword>
<evidence type="ECO:0000256" key="4">
    <source>
        <dbReference type="ARBA" id="ARBA00022737"/>
    </source>
</evidence>
<feature type="signal peptide" evidence="10">
    <location>
        <begin position="1"/>
        <end position="23"/>
    </location>
</feature>
<evidence type="ECO:0000256" key="9">
    <source>
        <dbReference type="SAM" id="Phobius"/>
    </source>
</evidence>
<dbReference type="Pfam" id="PF04193">
    <property type="entry name" value="PQ-loop"/>
    <property type="match status" value="2"/>
</dbReference>
<keyword evidence="4" id="KW-0677">Repeat</keyword>
<sequence length="335" mass="35036">MRGVFTIATACLVAAAALSQARSAAIPAADDAVAPEMVWFVFTPECFQTLAVEHQLDVPCAKKVLAKTVGYGISLGAAIVKIPQILNMVAVGSAGGISFSATFTELIGNTWAAAYNAQMGNPLSSYGESPLIAIQNAVILALVLVLGAGAAKVAASGKKGKAAAAKQVDPRPSGLWLAAYALIFVVGQALPWAVSLIAFVESRGGDYKELAHWEDALAYAWANIGVNKPEGQALALLTGLYIANTVLFIGARVPQIATNFANGHMGTQSVITLFLQAAGTSARIFTAMAETDDIVVTGSFVVSAALNITLFVQFLAYWRSTAEWRKSQAVKAKRD</sequence>
<protein>
    <recommendedName>
        <fullName evidence="8">Mannose-P-dolichol utilization defect 1 protein homolog</fullName>
    </recommendedName>
</protein>
<proteinExistence type="inferred from homology"/>
<feature type="chain" id="PRO_5022701204" description="Mannose-P-dolichol utilization defect 1 protein homolog" evidence="10">
    <location>
        <begin position="24"/>
        <end position="335"/>
    </location>
</feature>
<feature type="transmembrane region" description="Helical" evidence="9">
    <location>
        <begin position="132"/>
        <end position="154"/>
    </location>
</feature>
<evidence type="ECO:0000256" key="2">
    <source>
        <dbReference type="ARBA" id="ARBA00022448"/>
    </source>
</evidence>
<dbReference type="PANTHER" id="PTHR12226:SF2">
    <property type="entry name" value="MANNOSE-P-DOLICHOL UTILIZATION DEFECT 1 PROTEIN"/>
    <property type="match status" value="1"/>
</dbReference>